<gene>
    <name evidence="4" type="primary">Nisch</name>
</gene>
<dbReference type="Pfam" id="PF00787">
    <property type="entry name" value="PX"/>
    <property type="match status" value="1"/>
</dbReference>
<dbReference type="Gene3D" id="3.30.1520.10">
    <property type="entry name" value="Phox-like domain"/>
    <property type="match status" value="1"/>
</dbReference>
<dbReference type="PROSITE" id="PS51450">
    <property type="entry name" value="LRR"/>
    <property type="match status" value="3"/>
</dbReference>
<accession>A0A2H8TUH9</accession>
<dbReference type="SMART" id="SM00312">
    <property type="entry name" value="PX"/>
    <property type="match status" value="1"/>
</dbReference>
<dbReference type="PANTHER" id="PTHR15454:SF35">
    <property type="entry name" value="NISCHARIN"/>
    <property type="match status" value="1"/>
</dbReference>
<dbReference type="EMBL" id="GFXV01005023">
    <property type="protein sequence ID" value="MBW16828.1"/>
    <property type="molecule type" value="Transcribed_RNA"/>
</dbReference>
<protein>
    <submittedName>
        <fullName evidence="4">Nischarin</fullName>
    </submittedName>
</protein>
<keyword evidence="2" id="KW-0677">Repeat</keyword>
<dbReference type="AlphaFoldDB" id="A0A2H8TUH9"/>
<evidence type="ECO:0000259" key="3">
    <source>
        <dbReference type="PROSITE" id="PS50195"/>
    </source>
</evidence>
<reference evidence="4" key="1">
    <citation type="submission" date="2017-10" db="EMBL/GenBank/DDBJ databases">
        <title>Transcriptome Assembly of Sugarcane Aphid Adults.</title>
        <authorList>
            <person name="Scully E.D."/>
            <person name="Palmer N.A."/>
            <person name="Geib S.M."/>
            <person name="Sarath G."/>
            <person name="Sattler S.E."/>
        </authorList>
    </citation>
    <scope>NUCLEOTIDE SEQUENCE</scope>
    <source>
        <tissue evidence="4">Whole body</tissue>
    </source>
</reference>
<evidence type="ECO:0000256" key="1">
    <source>
        <dbReference type="ARBA" id="ARBA00022614"/>
    </source>
</evidence>
<name>A0A2H8TUH9_9HEMI</name>
<dbReference type="PROSITE" id="PS50195">
    <property type="entry name" value="PX"/>
    <property type="match status" value="1"/>
</dbReference>
<dbReference type="InterPro" id="IPR001611">
    <property type="entry name" value="Leu-rich_rpt"/>
</dbReference>
<proteinExistence type="predicted"/>
<sequence>MSCYVQYCQECSIAISNAETNTDGVTYYLIKVNVGDVTWTVQKRYKEFLELHKKLVNEHTVTKDILPGKKIIGNKEPNFIEKRRVGLEIYLQTVLSFLQKSMPEELLEFLEFDKYDVILIVKKLAADFFQNGDDYLLNDNGFNFNVLLLYAISERLKLPCPDSENNEYNFSHVLDFCSKFKYLAIKGGDHYVGTSNIIYNKLSFELSSFKNVNKFECYNIAYNMIYNLKTLRDTVRIITVYNSKLKTPEDILLCDNVHKEWSSDMDSSMIWNKVKVVDFSWNEILTLKSLTVLTPNVKTINLNGNLLNTIEDMSSLTYLSHLSLSSNNITEVSDLHTKLGNVICLNLSSNKISNLEPFSKLFSLEMLDLGSNLVNDIDQLKYLSELQNMNYLVLSGNPVSTVVDYRIKVLGILKKKTSDFCLDNERPTQKELDTVAIMHALKVAKEGKTLFDR</sequence>
<dbReference type="InterPro" id="IPR036871">
    <property type="entry name" value="PX_dom_sf"/>
</dbReference>
<dbReference type="Gene3D" id="3.80.10.10">
    <property type="entry name" value="Ribonuclease Inhibitor"/>
    <property type="match status" value="2"/>
</dbReference>
<dbReference type="Pfam" id="PF13855">
    <property type="entry name" value="LRR_8"/>
    <property type="match status" value="1"/>
</dbReference>
<dbReference type="SUPFAM" id="SSF64268">
    <property type="entry name" value="PX domain"/>
    <property type="match status" value="1"/>
</dbReference>
<dbReference type="SUPFAM" id="SSF52058">
    <property type="entry name" value="L domain-like"/>
    <property type="match status" value="1"/>
</dbReference>
<evidence type="ECO:0000256" key="2">
    <source>
        <dbReference type="ARBA" id="ARBA00022737"/>
    </source>
</evidence>
<dbReference type="PANTHER" id="PTHR15454">
    <property type="entry name" value="NISCHARIN RELATED"/>
    <property type="match status" value="1"/>
</dbReference>
<dbReference type="FunFam" id="3.30.1520.10:FF:000020">
    <property type="entry name" value="nischarin isoform X1"/>
    <property type="match status" value="1"/>
</dbReference>
<organism evidence="4">
    <name type="scientific">Melanaphis sacchari</name>
    <dbReference type="NCBI Taxonomy" id="742174"/>
    <lineage>
        <taxon>Eukaryota</taxon>
        <taxon>Metazoa</taxon>
        <taxon>Ecdysozoa</taxon>
        <taxon>Arthropoda</taxon>
        <taxon>Hexapoda</taxon>
        <taxon>Insecta</taxon>
        <taxon>Pterygota</taxon>
        <taxon>Neoptera</taxon>
        <taxon>Paraneoptera</taxon>
        <taxon>Hemiptera</taxon>
        <taxon>Sternorrhyncha</taxon>
        <taxon>Aphidomorpha</taxon>
        <taxon>Aphidoidea</taxon>
        <taxon>Aphididae</taxon>
        <taxon>Aphidini</taxon>
        <taxon>Melanaphis</taxon>
    </lineage>
</organism>
<dbReference type="OrthoDB" id="430293at2759"/>
<feature type="domain" description="PX" evidence="3">
    <location>
        <begin position="6"/>
        <end position="117"/>
    </location>
</feature>
<keyword evidence="1" id="KW-0433">Leucine-rich repeat</keyword>
<dbReference type="GO" id="GO:0005737">
    <property type="term" value="C:cytoplasm"/>
    <property type="evidence" value="ECO:0007669"/>
    <property type="project" value="TreeGrafter"/>
</dbReference>
<dbReference type="InterPro" id="IPR001683">
    <property type="entry name" value="PX_dom"/>
</dbReference>
<dbReference type="GO" id="GO:0035091">
    <property type="term" value="F:phosphatidylinositol binding"/>
    <property type="evidence" value="ECO:0007669"/>
    <property type="project" value="InterPro"/>
</dbReference>
<evidence type="ECO:0000313" key="4">
    <source>
        <dbReference type="EMBL" id="MBW16828.1"/>
    </source>
</evidence>
<dbReference type="InterPro" id="IPR032675">
    <property type="entry name" value="LRR_dom_sf"/>
</dbReference>